<evidence type="ECO:0000256" key="1">
    <source>
        <dbReference type="SAM" id="MobiDB-lite"/>
    </source>
</evidence>
<dbReference type="Proteomes" id="UP000030207">
    <property type="component" value="Segment"/>
</dbReference>
<protein>
    <submittedName>
        <fullName evidence="3">Uncharacterized protein</fullName>
    </submittedName>
</protein>
<gene>
    <name evidence="3" type="ORF">CPT_Moonbeam184</name>
</gene>
<keyword evidence="4" id="KW-1185">Reference proteome</keyword>
<keyword evidence="2" id="KW-1133">Transmembrane helix</keyword>
<evidence type="ECO:0000313" key="4">
    <source>
        <dbReference type="Proteomes" id="UP000030207"/>
    </source>
</evidence>
<proteinExistence type="predicted"/>
<dbReference type="RefSeq" id="YP_009151747.1">
    <property type="nucleotide sequence ID" value="NC_027374.1"/>
</dbReference>
<feature type="region of interest" description="Disordered" evidence="1">
    <location>
        <begin position="39"/>
        <end position="73"/>
    </location>
</feature>
<accession>A0A0A0RNJ4</accession>
<keyword evidence="2" id="KW-0472">Membrane</keyword>
<sequence>MITTGLVTIAGGISLMMAVGSGAVAALKWFNSYEVDFSKKRRSEGSSYSPGGYGDSHRQRISEMRKNNGTNIK</sequence>
<reference evidence="3 4" key="1">
    <citation type="submission" date="2014-07" db="EMBL/GenBank/DDBJ databases">
        <title>Complete Genome of Bacillus megaterium Myophage Moonbeam.</title>
        <authorList>
            <person name="Cadungog J.N."/>
            <person name="Khatemi B.E."/>
            <person name="Hernandez A.C."/>
            <person name="Everett G.F.K."/>
        </authorList>
    </citation>
    <scope>NUCLEOTIDE SEQUENCE [LARGE SCALE GENOMIC DNA]</scope>
</reference>
<feature type="compositionally biased region" description="Basic and acidic residues" evidence="1">
    <location>
        <begin position="55"/>
        <end position="66"/>
    </location>
</feature>
<dbReference type="GeneID" id="24608159"/>
<feature type="transmembrane region" description="Helical" evidence="2">
    <location>
        <begin position="6"/>
        <end position="30"/>
    </location>
</feature>
<evidence type="ECO:0000313" key="3">
    <source>
        <dbReference type="EMBL" id="AIW03582.1"/>
    </source>
</evidence>
<keyword evidence="2" id="KW-0812">Transmembrane</keyword>
<evidence type="ECO:0000256" key="2">
    <source>
        <dbReference type="SAM" id="Phobius"/>
    </source>
</evidence>
<dbReference type="Pfam" id="PF24126">
    <property type="entry name" value="DUF7394"/>
    <property type="match status" value="1"/>
</dbReference>
<organism evidence="3 4">
    <name type="scientific">Bacillus phage Moonbeam</name>
    <dbReference type="NCBI Taxonomy" id="1540091"/>
    <lineage>
        <taxon>Viruses</taxon>
        <taxon>Duplodnaviria</taxon>
        <taxon>Heunggongvirae</taxon>
        <taxon>Uroviricota</taxon>
        <taxon>Caudoviricetes</taxon>
        <taxon>Herelleviridae</taxon>
        <taxon>Bastillevirinae</taxon>
        <taxon>Moonbeamvirus</taxon>
        <taxon>Moonbeamvirus moonbeam</taxon>
    </lineage>
</organism>
<dbReference type="KEGG" id="vg:24608159"/>
<name>A0A0A0RNJ4_9CAUD</name>
<dbReference type="InterPro" id="IPR055818">
    <property type="entry name" value="DUF7394"/>
</dbReference>
<dbReference type="EMBL" id="KM236246">
    <property type="protein sequence ID" value="AIW03582.1"/>
    <property type="molecule type" value="Genomic_DNA"/>
</dbReference>